<dbReference type="Gene3D" id="1.10.150.60">
    <property type="entry name" value="ARID DNA-binding domain"/>
    <property type="match status" value="1"/>
</dbReference>
<reference evidence="4" key="2">
    <citation type="journal article" date="2024" name="Plant">
        <title>Genomic evolution and insights into agronomic trait innovations of Sesamum species.</title>
        <authorList>
            <person name="Miao H."/>
            <person name="Wang L."/>
            <person name="Qu L."/>
            <person name="Liu H."/>
            <person name="Sun Y."/>
            <person name="Le M."/>
            <person name="Wang Q."/>
            <person name="Wei S."/>
            <person name="Zheng Y."/>
            <person name="Lin W."/>
            <person name="Duan Y."/>
            <person name="Cao H."/>
            <person name="Xiong S."/>
            <person name="Wang X."/>
            <person name="Wei L."/>
            <person name="Li C."/>
            <person name="Ma Q."/>
            <person name="Ju M."/>
            <person name="Zhao R."/>
            <person name="Li G."/>
            <person name="Mu C."/>
            <person name="Tian Q."/>
            <person name="Mei H."/>
            <person name="Zhang T."/>
            <person name="Gao T."/>
            <person name="Zhang H."/>
        </authorList>
    </citation>
    <scope>NUCLEOTIDE SEQUENCE</scope>
    <source>
        <strain evidence="4">3651</strain>
    </source>
</reference>
<dbReference type="Proteomes" id="UP001293254">
    <property type="component" value="Unassembled WGS sequence"/>
</dbReference>
<evidence type="ECO:0000313" key="5">
    <source>
        <dbReference type="Proteomes" id="UP001293254"/>
    </source>
</evidence>
<accession>A0AAE2CDY3</accession>
<name>A0AAE2CDY3_9LAMI</name>
<feature type="region of interest" description="Disordered" evidence="2">
    <location>
        <begin position="199"/>
        <end position="233"/>
    </location>
</feature>
<feature type="region of interest" description="Disordered" evidence="2">
    <location>
        <begin position="1"/>
        <end position="34"/>
    </location>
</feature>
<dbReference type="InterPro" id="IPR036431">
    <property type="entry name" value="ARID_dom_sf"/>
</dbReference>
<dbReference type="SUPFAM" id="SSF46774">
    <property type="entry name" value="ARID-like"/>
    <property type="match status" value="1"/>
</dbReference>
<feature type="region of interest" description="Disordered" evidence="2">
    <location>
        <begin position="330"/>
        <end position="376"/>
    </location>
</feature>
<dbReference type="InterPro" id="IPR000949">
    <property type="entry name" value="ELM2_dom"/>
</dbReference>
<feature type="compositionally biased region" description="Basic and acidic residues" evidence="2">
    <location>
        <begin position="1"/>
        <end position="10"/>
    </location>
</feature>
<feature type="region of interest" description="Disordered" evidence="2">
    <location>
        <begin position="294"/>
        <end position="316"/>
    </location>
</feature>
<evidence type="ECO:0000313" key="4">
    <source>
        <dbReference type="EMBL" id="KAK4418609.1"/>
    </source>
</evidence>
<organism evidence="4 5">
    <name type="scientific">Sesamum alatum</name>
    <dbReference type="NCBI Taxonomy" id="300844"/>
    <lineage>
        <taxon>Eukaryota</taxon>
        <taxon>Viridiplantae</taxon>
        <taxon>Streptophyta</taxon>
        <taxon>Embryophyta</taxon>
        <taxon>Tracheophyta</taxon>
        <taxon>Spermatophyta</taxon>
        <taxon>Magnoliopsida</taxon>
        <taxon>eudicotyledons</taxon>
        <taxon>Gunneridae</taxon>
        <taxon>Pentapetalae</taxon>
        <taxon>asterids</taxon>
        <taxon>lamiids</taxon>
        <taxon>Lamiales</taxon>
        <taxon>Pedaliaceae</taxon>
        <taxon>Sesamum</taxon>
    </lineage>
</organism>
<dbReference type="PANTHER" id="PTHR46410:SF1">
    <property type="entry name" value="AT-RICH INTERACTIVE DOMAIN-CONTAINING PROTEIN 1"/>
    <property type="match status" value="1"/>
</dbReference>
<dbReference type="PANTHER" id="PTHR46410">
    <property type="entry name" value="AT-RICH INTERACTIVE DOMAIN-CONTAINING PROTEIN 2"/>
    <property type="match status" value="1"/>
</dbReference>
<comment type="caution">
    <text evidence="4">The sequence shown here is derived from an EMBL/GenBank/DDBJ whole genome shotgun (WGS) entry which is preliminary data.</text>
</comment>
<dbReference type="EMBL" id="JACGWO010000009">
    <property type="protein sequence ID" value="KAK4418609.1"/>
    <property type="molecule type" value="Genomic_DNA"/>
</dbReference>
<feature type="region of interest" description="Disordered" evidence="2">
    <location>
        <begin position="513"/>
        <end position="532"/>
    </location>
</feature>
<keyword evidence="5" id="KW-1185">Reference proteome</keyword>
<keyword evidence="1" id="KW-0539">Nucleus</keyword>
<sequence length="561" mass="63976">MAGWLKRENESSVGESLGAPQKTEVCSDSENENNSDKKLKSLFDEFLVVFLKEVSGISCFRPLPPLIGEGRVDLFKLHVVVEREVVIVAYREWLWSLVAIDCGFDLRTGPALKLVYVKYLDTLDRWLRKVVYPKQSDETVVQETYLGFSGLLMELESDLKVFMPEKIKKGEKLVEFKTSALGSASQDFAELNMDVKKSGNENREVNVNADEEQCVEKGGSLDDQATDDDPVSRKRKRECYMGMLNWIRKVAKDPCDPAIGLLPERHKWKYYGGELQWKQILMVREAMLLKRNVDASPQPSVWQKKQKMHPSLYDNDQCSSERLRCSQRLLSAKDPSRKARERLSVESSSSGCESDDDSADKQSDPTADSPGFWGKHRQKRIPIGTSFQADLPEFCAADYESDSKWLGTKIWPLDKGEQKKSLIERERIGKGRQEVCGCQFPGSPECVRFHVREKRRKVKLELGSAFYRWKFDGMGEDVALSWAKEDEKKFQEIVESNRLSSEKYFWDELFKGQQNRSSTSKIDSDDEESEFGPIANKFGQIAAKSPGSIFCSPKKSHPNSI</sequence>
<reference evidence="4" key="1">
    <citation type="submission" date="2020-06" db="EMBL/GenBank/DDBJ databases">
        <authorList>
            <person name="Li T."/>
            <person name="Hu X."/>
            <person name="Zhang T."/>
            <person name="Song X."/>
            <person name="Zhang H."/>
            <person name="Dai N."/>
            <person name="Sheng W."/>
            <person name="Hou X."/>
            <person name="Wei L."/>
        </authorList>
    </citation>
    <scope>NUCLEOTIDE SEQUENCE</scope>
    <source>
        <strain evidence="4">3651</strain>
        <tissue evidence="4">Leaf</tissue>
    </source>
</reference>
<feature type="domain" description="ARID" evidence="3">
    <location>
        <begin position="37"/>
        <end position="128"/>
    </location>
</feature>
<protein>
    <submittedName>
        <fullName evidence="4">AT-rich interactive domain-containing protein 1</fullName>
    </submittedName>
</protein>
<dbReference type="PROSITE" id="PS51011">
    <property type="entry name" value="ARID"/>
    <property type="match status" value="1"/>
</dbReference>
<proteinExistence type="predicted"/>
<dbReference type="SMART" id="SM00501">
    <property type="entry name" value="BRIGHT"/>
    <property type="match status" value="1"/>
</dbReference>
<dbReference type="GO" id="GO:0003677">
    <property type="term" value="F:DNA binding"/>
    <property type="evidence" value="ECO:0007669"/>
    <property type="project" value="InterPro"/>
</dbReference>
<dbReference type="SMART" id="SM01189">
    <property type="entry name" value="ELM2"/>
    <property type="match status" value="1"/>
</dbReference>
<evidence type="ECO:0000256" key="2">
    <source>
        <dbReference type="SAM" id="MobiDB-lite"/>
    </source>
</evidence>
<gene>
    <name evidence="4" type="ORF">Salat_2273700</name>
</gene>
<evidence type="ECO:0000259" key="3">
    <source>
        <dbReference type="PROSITE" id="PS51011"/>
    </source>
</evidence>
<dbReference type="AlphaFoldDB" id="A0AAE2CDY3"/>
<feature type="compositionally biased region" description="Basic and acidic residues" evidence="2">
    <location>
        <begin position="334"/>
        <end position="344"/>
    </location>
</feature>
<dbReference type="InterPro" id="IPR001606">
    <property type="entry name" value="ARID_dom"/>
</dbReference>
<evidence type="ECO:0000256" key="1">
    <source>
        <dbReference type="ARBA" id="ARBA00023242"/>
    </source>
</evidence>